<comment type="caution">
    <text evidence="1">The sequence shown here is derived from an EMBL/GenBank/DDBJ whole genome shotgun (WGS) entry which is preliminary data.</text>
</comment>
<keyword evidence="2" id="KW-1185">Reference proteome</keyword>
<proteinExistence type="predicted"/>
<sequence length="77" mass="8391">MDSGTGAAGTNFCENNPMHSRQVIDFAKPSRSQKLCSSFRGAPLGASPESIVQRRLSHDGFRVRDCVAPRNDGRERG</sequence>
<reference evidence="1 2" key="1">
    <citation type="submission" date="2024-07" db="EMBL/GenBank/DDBJ databases">
        <title>Genomic Encyclopedia of Type Strains, Phase V (KMG-V): Genome sequencing to study the core and pangenomes of soil and plant-associated prokaryotes.</title>
        <authorList>
            <person name="Whitman W."/>
        </authorList>
    </citation>
    <scope>NUCLEOTIDE SEQUENCE [LARGE SCALE GENOMIC DNA]</scope>
    <source>
        <strain evidence="1 2">USDA 152</strain>
    </source>
</reference>
<organism evidence="1 2">
    <name type="scientific">Bradyrhizobium ottawaense</name>
    <dbReference type="NCBI Taxonomy" id="931866"/>
    <lineage>
        <taxon>Bacteria</taxon>
        <taxon>Pseudomonadati</taxon>
        <taxon>Pseudomonadota</taxon>
        <taxon>Alphaproteobacteria</taxon>
        <taxon>Hyphomicrobiales</taxon>
        <taxon>Nitrobacteraceae</taxon>
        <taxon>Bradyrhizobium</taxon>
    </lineage>
</organism>
<evidence type="ECO:0000313" key="1">
    <source>
        <dbReference type="EMBL" id="MEY9453216.1"/>
    </source>
</evidence>
<dbReference type="Proteomes" id="UP001565369">
    <property type="component" value="Unassembled WGS sequence"/>
</dbReference>
<name>A0ABV4FNP1_9BRAD</name>
<protein>
    <submittedName>
        <fullName evidence="1">Uncharacterized protein</fullName>
    </submittedName>
</protein>
<gene>
    <name evidence="1" type="ORF">ABIG07_002164</name>
</gene>
<accession>A0ABV4FNP1</accession>
<evidence type="ECO:0000313" key="2">
    <source>
        <dbReference type="Proteomes" id="UP001565369"/>
    </source>
</evidence>
<dbReference type="EMBL" id="JBGBZJ010000003">
    <property type="protein sequence ID" value="MEY9453216.1"/>
    <property type="molecule type" value="Genomic_DNA"/>
</dbReference>